<keyword evidence="2" id="KW-0812">Transmembrane</keyword>
<dbReference type="RefSeq" id="WP_118922517.1">
    <property type="nucleotide sequence ID" value="NZ_QXGH01000009.1"/>
</dbReference>
<evidence type="ECO:0000313" key="4">
    <source>
        <dbReference type="Proteomes" id="UP000283644"/>
    </source>
</evidence>
<accession>A0A417Y8U2</accession>
<dbReference type="AlphaFoldDB" id="A0A417Y8U2"/>
<comment type="caution">
    <text evidence="3">The sequence shown here is derived from an EMBL/GenBank/DDBJ whole genome shotgun (WGS) entry which is preliminary data.</text>
</comment>
<name>A0A417Y8U2_9ACTN</name>
<sequence>MSDPIDKLTRLGDALEGAPMPLPASEIRARGDRIRRRKHALVAGASAAVVAAVAVPVVALTVGNGSDDPDNLAPQPSITDPVPAAALSVENLITADDAAWNEVGTEFEVSETYPGDGQAPPSPCFQSSFAGLGAETVFQRDFRWKLQTSGTDIGPQLNEIIGEFASPEDALTAYNEIQGWYDDCRPPGAERFEAGEFAPVPIPVDGQGAQMLATYGPVDEELDPFGDEGWFLDTGLVVSGDRVAVVTALSHGQDYNGQPPPAAEMLPAAAERLVRGNGVGDEPAEGDWPTTIPDDFPLDSGFPTDDGSSGFDPADPSEDNEALLPGGDLQECQQIDNPDAVDRLTTRLTTNESYYARELQLFADDEEARSYLDSIQDAYSACEAESPDYEVDFTGDSPDAPSRLDIRWSDGAGRQVIIVSQVGNSVLVAIESDESGSGAAGDIDRMWVGVAEGLATLLDAVTDLQTGAYASPTEGADPNLDEPAGTTTIPDDIPLDVDMADMGSDGEFHTPYRPDATETGLTVDLCGQSVWPVADTVDRLWAWATGPEYGDRRELVTFATVNEAVAAVEAIRVALQDCSSEDSTVWTVTDILTGYDSVTFSRTYTNGLGKDDFQATRVGNAVLLVHRYGEGSISGVEEGAQDRTDVTTAIAPSLCVFTVDGC</sequence>
<gene>
    <name evidence="3" type="ORF">D0Z08_03200</name>
</gene>
<keyword evidence="4" id="KW-1185">Reference proteome</keyword>
<feature type="transmembrane region" description="Helical" evidence="2">
    <location>
        <begin position="40"/>
        <end position="62"/>
    </location>
</feature>
<protein>
    <recommendedName>
        <fullName evidence="5">Sensor domain-containing protein</fullName>
    </recommendedName>
</protein>
<dbReference type="Proteomes" id="UP000283644">
    <property type="component" value="Unassembled WGS sequence"/>
</dbReference>
<dbReference type="OrthoDB" id="3785446at2"/>
<feature type="region of interest" description="Disordered" evidence="1">
    <location>
        <begin position="277"/>
        <end position="325"/>
    </location>
</feature>
<proteinExistence type="predicted"/>
<evidence type="ECO:0000256" key="2">
    <source>
        <dbReference type="SAM" id="Phobius"/>
    </source>
</evidence>
<evidence type="ECO:0000256" key="1">
    <source>
        <dbReference type="SAM" id="MobiDB-lite"/>
    </source>
</evidence>
<reference evidence="3 4" key="1">
    <citation type="submission" date="2018-09" db="EMBL/GenBank/DDBJ databases">
        <title>Genome sequencing of Nocardioides immobilis CCTCC AB 2017083 for comparison to Nocardioides silvaticus.</title>
        <authorList>
            <person name="Li C."/>
            <person name="Wang G."/>
        </authorList>
    </citation>
    <scope>NUCLEOTIDE SEQUENCE [LARGE SCALE GENOMIC DNA]</scope>
    <source>
        <strain evidence="3 4">CCTCC AB 2017083</strain>
    </source>
</reference>
<organism evidence="3 4">
    <name type="scientific">Nocardioides immobilis</name>
    <dbReference type="NCBI Taxonomy" id="2049295"/>
    <lineage>
        <taxon>Bacteria</taxon>
        <taxon>Bacillati</taxon>
        <taxon>Actinomycetota</taxon>
        <taxon>Actinomycetes</taxon>
        <taxon>Propionibacteriales</taxon>
        <taxon>Nocardioidaceae</taxon>
        <taxon>Nocardioides</taxon>
    </lineage>
</organism>
<keyword evidence="2" id="KW-0472">Membrane</keyword>
<evidence type="ECO:0000313" key="3">
    <source>
        <dbReference type="EMBL" id="RHW28864.1"/>
    </source>
</evidence>
<keyword evidence="2" id="KW-1133">Transmembrane helix</keyword>
<dbReference type="EMBL" id="QXGH01000009">
    <property type="protein sequence ID" value="RHW28864.1"/>
    <property type="molecule type" value="Genomic_DNA"/>
</dbReference>
<evidence type="ECO:0008006" key="5">
    <source>
        <dbReference type="Google" id="ProtNLM"/>
    </source>
</evidence>